<dbReference type="OMA" id="YATSHHT"/>
<organism evidence="2 3">
    <name type="scientific">Phytophthora sojae (strain P6497)</name>
    <name type="common">Soybean stem and root rot agent</name>
    <name type="synonym">Phytophthora megasperma f. sp. glycines</name>
    <dbReference type="NCBI Taxonomy" id="1094619"/>
    <lineage>
        <taxon>Eukaryota</taxon>
        <taxon>Sar</taxon>
        <taxon>Stramenopiles</taxon>
        <taxon>Oomycota</taxon>
        <taxon>Peronosporomycetes</taxon>
        <taxon>Peronosporales</taxon>
        <taxon>Peronosporaceae</taxon>
        <taxon>Phytophthora</taxon>
    </lineage>
</organism>
<accession>G4YX82</accession>
<protein>
    <recommendedName>
        <fullName evidence="1">Tc1-like transposase DDE domain-containing protein</fullName>
    </recommendedName>
</protein>
<dbReference type="GeneID" id="20643449"/>
<dbReference type="InterPro" id="IPR038717">
    <property type="entry name" value="Tc1-like_DDE_dom"/>
</dbReference>
<reference evidence="2 3" key="1">
    <citation type="journal article" date="2006" name="Science">
        <title>Phytophthora genome sequences uncover evolutionary origins and mechanisms of pathogenesis.</title>
        <authorList>
            <person name="Tyler B.M."/>
            <person name="Tripathy S."/>
            <person name="Zhang X."/>
            <person name="Dehal P."/>
            <person name="Jiang R.H."/>
            <person name="Aerts A."/>
            <person name="Arredondo F.D."/>
            <person name="Baxter L."/>
            <person name="Bensasson D."/>
            <person name="Beynon J.L."/>
            <person name="Chapman J."/>
            <person name="Damasceno C.M."/>
            <person name="Dorrance A.E."/>
            <person name="Dou D."/>
            <person name="Dickerman A.W."/>
            <person name="Dubchak I.L."/>
            <person name="Garbelotto M."/>
            <person name="Gijzen M."/>
            <person name="Gordon S.G."/>
            <person name="Govers F."/>
            <person name="Grunwald N.J."/>
            <person name="Huang W."/>
            <person name="Ivors K.L."/>
            <person name="Jones R.W."/>
            <person name="Kamoun S."/>
            <person name="Krampis K."/>
            <person name="Lamour K.H."/>
            <person name="Lee M.K."/>
            <person name="McDonald W.H."/>
            <person name="Medina M."/>
            <person name="Meijer H.J."/>
            <person name="Nordberg E.K."/>
            <person name="Maclean D.J."/>
            <person name="Ospina-Giraldo M.D."/>
            <person name="Morris P.F."/>
            <person name="Phuntumart V."/>
            <person name="Putnam N.H."/>
            <person name="Rash S."/>
            <person name="Rose J.K."/>
            <person name="Sakihama Y."/>
            <person name="Salamov A.A."/>
            <person name="Savidor A."/>
            <person name="Scheuring C.F."/>
            <person name="Smith B.M."/>
            <person name="Sobral B.W."/>
            <person name="Terry A."/>
            <person name="Torto-Alalibo T.A."/>
            <person name="Win J."/>
            <person name="Xu Z."/>
            <person name="Zhang H."/>
            <person name="Grigoriev I.V."/>
            <person name="Rokhsar D.S."/>
            <person name="Boore J.L."/>
        </authorList>
    </citation>
    <scope>NUCLEOTIDE SEQUENCE [LARGE SCALE GENOMIC DNA]</scope>
    <source>
        <strain evidence="2 3">P6497</strain>
    </source>
</reference>
<dbReference type="Gene3D" id="3.30.420.10">
    <property type="entry name" value="Ribonuclease H-like superfamily/Ribonuclease H"/>
    <property type="match status" value="1"/>
</dbReference>
<dbReference type="EMBL" id="JH159152">
    <property type="protein sequence ID" value="EGZ25650.1"/>
    <property type="molecule type" value="Genomic_DNA"/>
</dbReference>
<name>G4YX82_PHYSP</name>
<keyword evidence="3" id="KW-1185">Reference proteome</keyword>
<evidence type="ECO:0000313" key="2">
    <source>
        <dbReference type="EMBL" id="EGZ25650.1"/>
    </source>
</evidence>
<evidence type="ECO:0000259" key="1">
    <source>
        <dbReference type="Pfam" id="PF13358"/>
    </source>
</evidence>
<feature type="domain" description="Tc1-like transposase DDE" evidence="1">
    <location>
        <begin position="113"/>
        <end position="227"/>
    </location>
</feature>
<dbReference type="KEGG" id="psoj:PHYSODRAFT_312017"/>
<dbReference type="Pfam" id="PF13358">
    <property type="entry name" value="DDE_3"/>
    <property type="match status" value="1"/>
</dbReference>
<evidence type="ECO:0000313" key="3">
    <source>
        <dbReference type="Proteomes" id="UP000002640"/>
    </source>
</evidence>
<dbReference type="InParanoid" id="G4YX82"/>
<dbReference type="PANTHER" id="PTHR46564:SF1">
    <property type="entry name" value="TRANSPOSASE"/>
    <property type="match status" value="1"/>
</dbReference>
<dbReference type="RefSeq" id="XP_009520938.1">
    <property type="nucleotide sequence ID" value="XM_009522643.1"/>
</dbReference>
<sequence>MPYRKNSLEERQRVLTAAKHFEDWALTAKLNGVPYPTAWRWVTEARKTNHWTALKVKFDVDFSTQTVRNALDAVCFTLKKTHAEPAAMNTDRVKALRREYVAKIIKAQAQRKRILYFDETNFNLFCTRTYGWSRRGSRAVVVRSGPRGENLSVIACISAHGLEHVEYRLLDGLMDAGVSMIDCVVVCDNASIHTNVEDILHRAEYAGSPMLNPIKNVFSVFKSEVKAYLSAERDAILRAPPGQTKSAHRAEYLLRAVRQNMCVKVTSDLCDSEAAHTLSFHPAALVADDMPVGV</sequence>
<dbReference type="AlphaFoldDB" id="G4YX82"/>
<dbReference type="PANTHER" id="PTHR46564">
    <property type="entry name" value="TRANSPOSASE"/>
    <property type="match status" value="1"/>
</dbReference>
<proteinExistence type="predicted"/>
<dbReference type="Proteomes" id="UP000002640">
    <property type="component" value="Unassembled WGS sequence"/>
</dbReference>
<dbReference type="InterPro" id="IPR036397">
    <property type="entry name" value="RNaseH_sf"/>
</dbReference>
<dbReference type="GO" id="GO:0003676">
    <property type="term" value="F:nucleic acid binding"/>
    <property type="evidence" value="ECO:0007669"/>
    <property type="project" value="InterPro"/>
</dbReference>
<gene>
    <name evidence="2" type="ORF">PHYSODRAFT_312017</name>
</gene>